<reference evidence="11 12" key="1">
    <citation type="submission" date="2017-06" db="EMBL/GenBank/DDBJ databases">
        <title>Novel microbial phyla capable of carbon fixation and sulfur reduction in deep-sea sediments.</title>
        <authorList>
            <person name="Huang J."/>
            <person name="Baker B."/>
            <person name="Wang Y."/>
        </authorList>
    </citation>
    <scope>NUCLEOTIDE SEQUENCE [LARGE SCALE GENOMIC DNA]</scope>
    <source>
        <strain evidence="11">B3_LCP</strain>
    </source>
</reference>
<evidence type="ECO:0000256" key="2">
    <source>
        <dbReference type="ARBA" id="ARBA00004725"/>
    </source>
</evidence>
<feature type="domain" description="Dihydroorotate dehydrogenase catalytic" evidence="10">
    <location>
        <begin position="5"/>
        <end position="285"/>
    </location>
</feature>
<dbReference type="InterPro" id="IPR012135">
    <property type="entry name" value="Dihydroorotate_DH_1_2"/>
</dbReference>
<evidence type="ECO:0000256" key="4">
    <source>
        <dbReference type="ARBA" id="ARBA00022490"/>
    </source>
</evidence>
<evidence type="ECO:0000256" key="5">
    <source>
        <dbReference type="ARBA" id="ARBA00022630"/>
    </source>
</evidence>
<dbReference type="SUPFAM" id="SSF51395">
    <property type="entry name" value="FMN-linked oxidoreductases"/>
    <property type="match status" value="1"/>
</dbReference>
<dbReference type="InterPro" id="IPR050074">
    <property type="entry name" value="DHO_dehydrogenase"/>
</dbReference>
<evidence type="ECO:0000259" key="10">
    <source>
        <dbReference type="Pfam" id="PF01180"/>
    </source>
</evidence>
<evidence type="ECO:0000256" key="7">
    <source>
        <dbReference type="ARBA" id="ARBA00022975"/>
    </source>
</evidence>
<feature type="binding site" evidence="9">
    <location>
        <position position="100"/>
    </location>
    <ligand>
        <name>FMN</name>
        <dbReference type="ChEBI" id="CHEBI:58210"/>
    </ligand>
</feature>
<dbReference type="Proteomes" id="UP000319619">
    <property type="component" value="Unassembled WGS sequence"/>
</dbReference>
<keyword evidence="7 9" id="KW-0665">Pyrimidine biosynthesis</keyword>
<feature type="binding site" evidence="9">
    <location>
        <position position="218"/>
    </location>
    <ligand>
        <name>FMN</name>
        <dbReference type="ChEBI" id="CHEBI:58210"/>
    </ligand>
</feature>
<comment type="cofactor">
    <cofactor evidence="9">
        <name>FMN</name>
        <dbReference type="ChEBI" id="CHEBI:58210"/>
    </cofactor>
    <text evidence="9">Binds 1 FMN per subunit.</text>
</comment>
<dbReference type="EC" id="1.3.-.-" evidence="9"/>
<dbReference type="PANTHER" id="PTHR48109:SF1">
    <property type="entry name" value="DIHYDROOROTATE DEHYDROGENASE (FUMARATE)"/>
    <property type="match status" value="1"/>
</dbReference>
<dbReference type="InterPro" id="IPR001295">
    <property type="entry name" value="Dihydroorotate_DH_CS"/>
</dbReference>
<protein>
    <recommendedName>
        <fullName evidence="9">Dihydroorotate dehydrogenase</fullName>
        <shortName evidence="9">DHOD</shortName>
        <shortName evidence="9">DHODase</shortName>
        <shortName evidence="9">DHOdehase</shortName>
        <ecNumber evidence="9">1.3.-.-</ecNumber>
    </recommendedName>
</protein>
<dbReference type="GO" id="GO:0005737">
    <property type="term" value="C:cytoplasm"/>
    <property type="evidence" value="ECO:0007669"/>
    <property type="project" value="UniProtKB-SubCell"/>
</dbReference>
<evidence type="ECO:0000256" key="6">
    <source>
        <dbReference type="ARBA" id="ARBA00022643"/>
    </source>
</evidence>
<dbReference type="FunFam" id="3.20.20.70:FF:000027">
    <property type="entry name" value="Dihydropyrimidine dehydrogenase [NADP(+)]"/>
    <property type="match status" value="1"/>
</dbReference>
<dbReference type="AlphaFoldDB" id="A0A532UZA7"/>
<keyword evidence="6 9" id="KW-0288">FMN</keyword>
<comment type="function">
    <text evidence="9">Catalyzes the conversion of dihydroorotate to orotate.</text>
</comment>
<dbReference type="UniPathway" id="UPA00070"/>
<dbReference type="CDD" id="cd04740">
    <property type="entry name" value="DHOD_1B_like"/>
    <property type="match status" value="1"/>
</dbReference>
<feature type="binding site" evidence="9">
    <location>
        <position position="166"/>
    </location>
    <ligand>
        <name>FMN</name>
        <dbReference type="ChEBI" id="CHEBI:58210"/>
    </ligand>
</feature>
<keyword evidence="8 9" id="KW-0560">Oxidoreductase</keyword>
<feature type="binding site" evidence="9">
    <location>
        <position position="192"/>
    </location>
    <ligand>
        <name>FMN</name>
        <dbReference type="ChEBI" id="CHEBI:58210"/>
    </ligand>
</feature>
<comment type="caution">
    <text evidence="11">The sequence shown here is derived from an EMBL/GenBank/DDBJ whole genome shotgun (WGS) entry which is preliminary data.</text>
</comment>
<dbReference type="GO" id="GO:0004152">
    <property type="term" value="F:dihydroorotate dehydrogenase activity"/>
    <property type="evidence" value="ECO:0007669"/>
    <property type="project" value="UniProtKB-UniRule"/>
</dbReference>
<feature type="active site" description="Nucleophile" evidence="9">
    <location>
        <position position="131"/>
    </location>
</feature>
<feature type="binding site" evidence="9">
    <location>
        <position position="22"/>
    </location>
    <ligand>
        <name>FMN</name>
        <dbReference type="ChEBI" id="CHEBI:58210"/>
    </ligand>
</feature>
<dbReference type="InterPro" id="IPR013785">
    <property type="entry name" value="Aldolase_TIM"/>
</dbReference>
<feature type="binding site" evidence="9">
    <location>
        <begin position="70"/>
        <end position="74"/>
    </location>
    <ligand>
        <name>substrate</name>
    </ligand>
</feature>
<feature type="binding site" evidence="9">
    <location>
        <begin position="244"/>
        <end position="245"/>
    </location>
    <ligand>
        <name>FMN</name>
        <dbReference type="ChEBI" id="CHEBI:58210"/>
    </ligand>
</feature>
<dbReference type="InterPro" id="IPR024920">
    <property type="entry name" value="Dihydroorotate_DH_1"/>
</dbReference>
<comment type="similarity">
    <text evidence="3 9">Belongs to the dihydroorotate dehydrogenase family. Type 1 subfamily.</text>
</comment>
<dbReference type="PROSITE" id="PS00911">
    <property type="entry name" value="DHODEHASE_1"/>
    <property type="match status" value="1"/>
</dbReference>
<dbReference type="HAMAP" id="MF_00224">
    <property type="entry name" value="DHO_dh_type1"/>
    <property type="match status" value="1"/>
</dbReference>
<evidence type="ECO:0000313" key="12">
    <source>
        <dbReference type="Proteomes" id="UP000319619"/>
    </source>
</evidence>
<dbReference type="InterPro" id="IPR005720">
    <property type="entry name" value="Dihydroorotate_DH_cat"/>
</dbReference>
<dbReference type="GO" id="GO:0044205">
    <property type="term" value="P:'de novo' UMP biosynthetic process"/>
    <property type="evidence" value="ECO:0007669"/>
    <property type="project" value="UniProtKB-UniRule"/>
</dbReference>
<dbReference type="EMBL" id="NJBN01000005">
    <property type="protein sequence ID" value="TKJ40295.1"/>
    <property type="molecule type" value="Genomic_DNA"/>
</dbReference>
<name>A0A532UZA7_UNCL8</name>
<dbReference type="NCBIfam" id="TIGR01037">
    <property type="entry name" value="pyrD_sub1_fam"/>
    <property type="match status" value="1"/>
</dbReference>
<feature type="binding site" evidence="9">
    <location>
        <begin position="193"/>
        <end position="194"/>
    </location>
    <ligand>
        <name>substrate</name>
    </ligand>
</feature>
<proteinExistence type="inferred from homology"/>
<comment type="catalytic activity">
    <reaction evidence="9">
        <text>(S)-dihydroorotate + A = orotate + AH2</text>
        <dbReference type="Rhea" id="RHEA:18073"/>
        <dbReference type="ChEBI" id="CHEBI:13193"/>
        <dbReference type="ChEBI" id="CHEBI:17499"/>
        <dbReference type="ChEBI" id="CHEBI:30839"/>
        <dbReference type="ChEBI" id="CHEBI:30864"/>
    </reaction>
</comment>
<feature type="binding site" evidence="9">
    <location>
        <position position="46"/>
    </location>
    <ligand>
        <name>substrate</name>
    </ligand>
</feature>
<sequence>MKVDLSVKLGKLDLKNPVLVASGTFGYGTEYAELIDVSRLGGIITKTITPQPRPGNPPPRIWETSGGMLNSIGLANVGSDAFITDKLPALREIDTAIIVNIAGSNVEEYWELIEKLDDQTGIDAYEINISCPNVKDEGMAFGSNPAVTEEIISGIRQRTERPVIPKLTPNVTSIAEIARVCADSGADAVSLINTLVGMSVDIETRRPQLATVTGGYSGPPIKPVALAKVLEVRRAVSIPIIGIGGISKASDALEFIITGANAVQIGTANFVDPQAPLEVLSGIEEFCISHDISGVQDLVGTLDI</sequence>
<comment type="pathway">
    <text evidence="2 9">Pyrimidine metabolism; UMP biosynthesis via de novo pathway.</text>
</comment>
<organism evidence="11 12">
    <name type="scientific">candidate division LCP-89 bacterium B3_LCP</name>
    <dbReference type="NCBI Taxonomy" id="2012998"/>
    <lineage>
        <taxon>Bacteria</taxon>
        <taxon>Pseudomonadati</taxon>
        <taxon>Bacteria division LCP-89</taxon>
    </lineage>
</organism>
<evidence type="ECO:0000256" key="8">
    <source>
        <dbReference type="ARBA" id="ARBA00023002"/>
    </source>
</evidence>
<dbReference type="PIRSF" id="PIRSF000164">
    <property type="entry name" value="DHO_oxidase"/>
    <property type="match status" value="1"/>
</dbReference>
<dbReference type="PANTHER" id="PTHR48109">
    <property type="entry name" value="DIHYDROOROTATE DEHYDROGENASE (QUINONE), MITOCHONDRIAL-RELATED"/>
    <property type="match status" value="1"/>
</dbReference>
<feature type="binding site" evidence="9">
    <location>
        <begin position="266"/>
        <end position="267"/>
    </location>
    <ligand>
        <name>FMN</name>
        <dbReference type="ChEBI" id="CHEBI:58210"/>
    </ligand>
</feature>
<feature type="binding site" evidence="9">
    <location>
        <position position="128"/>
    </location>
    <ligand>
        <name>substrate</name>
    </ligand>
</feature>
<keyword evidence="5 9" id="KW-0285">Flavoprotein</keyword>
<keyword evidence="4 9" id="KW-0963">Cytoplasm</keyword>
<accession>A0A532UZA7</accession>
<evidence type="ECO:0000256" key="3">
    <source>
        <dbReference type="ARBA" id="ARBA00008008"/>
    </source>
</evidence>
<evidence type="ECO:0000256" key="9">
    <source>
        <dbReference type="HAMAP-Rule" id="MF_00224"/>
    </source>
</evidence>
<feature type="binding site" evidence="9">
    <location>
        <begin position="46"/>
        <end position="47"/>
    </location>
    <ligand>
        <name>FMN</name>
        <dbReference type="ChEBI" id="CHEBI:58210"/>
    </ligand>
</feature>
<dbReference type="GO" id="GO:0006207">
    <property type="term" value="P:'de novo' pyrimidine nucleobase biosynthetic process"/>
    <property type="evidence" value="ECO:0007669"/>
    <property type="project" value="InterPro"/>
</dbReference>
<dbReference type="Gene3D" id="3.20.20.70">
    <property type="entry name" value="Aldolase class I"/>
    <property type="match status" value="1"/>
</dbReference>
<feature type="binding site" evidence="9">
    <location>
        <position position="128"/>
    </location>
    <ligand>
        <name>FMN</name>
        <dbReference type="ChEBI" id="CHEBI:58210"/>
    </ligand>
</feature>
<gene>
    <name evidence="9" type="primary">pyrD</name>
    <name evidence="11" type="ORF">CEE37_08185</name>
</gene>
<evidence type="ECO:0000256" key="1">
    <source>
        <dbReference type="ARBA" id="ARBA00004496"/>
    </source>
</evidence>
<evidence type="ECO:0000313" key="11">
    <source>
        <dbReference type="EMBL" id="TKJ40295.1"/>
    </source>
</evidence>
<dbReference type="Pfam" id="PF01180">
    <property type="entry name" value="DHO_dh"/>
    <property type="match status" value="1"/>
</dbReference>
<dbReference type="InterPro" id="IPR033888">
    <property type="entry name" value="DHOD_1B"/>
</dbReference>
<dbReference type="InterPro" id="IPR049622">
    <property type="entry name" value="Dihydroorotate_DH_I"/>
</dbReference>
<dbReference type="NCBIfam" id="NF005574">
    <property type="entry name" value="PRK07259.1"/>
    <property type="match status" value="1"/>
</dbReference>
<comment type="subcellular location">
    <subcellularLocation>
        <location evidence="1 9">Cytoplasm</location>
    </subcellularLocation>
</comment>